<feature type="domain" description="HTH lysR-type" evidence="5">
    <location>
        <begin position="1"/>
        <end position="58"/>
    </location>
</feature>
<evidence type="ECO:0000313" key="6">
    <source>
        <dbReference type="EMBL" id="OEJ99932.1"/>
    </source>
</evidence>
<dbReference type="GO" id="GO:0003677">
    <property type="term" value="F:DNA binding"/>
    <property type="evidence" value="ECO:0007669"/>
    <property type="project" value="UniProtKB-KW"/>
</dbReference>
<dbReference type="GO" id="GO:0032993">
    <property type="term" value="C:protein-DNA complex"/>
    <property type="evidence" value="ECO:0007669"/>
    <property type="project" value="TreeGrafter"/>
</dbReference>
<dbReference type="InterPro" id="IPR036390">
    <property type="entry name" value="WH_DNA-bd_sf"/>
</dbReference>
<proteinExistence type="inferred from homology"/>
<dbReference type="SUPFAM" id="SSF46785">
    <property type="entry name" value="Winged helix' DNA-binding domain"/>
    <property type="match status" value="1"/>
</dbReference>
<sequence length="288" mass="33087">MEIRHLRYFLALGKELHFGRAADKLFITQPALTKQIQQLEEELDTKLLKRTKRSVSLTPAGEYFMQEAEYLMNHLDRVVDATKRKGEGEEGEIRIGFVGSAMQQIIPSLLERMSLKFPTIHASLDELNNKDQLNAIANDKLDIGFVRLESVHDGYQQKVVMEDSFSLVVSGQHPIQPKDFKHLNQFENESFILFSNDYSQEYYDNIMSIFSDHNFKPKVSHRSVQANSIFRLVERQLGVAIVPSALQGGIDLDVEFISLDHLPQRTKLMAIWNGENRNEALDKVLRLL</sequence>
<dbReference type="Gene3D" id="3.40.190.10">
    <property type="entry name" value="Periplasmic binding protein-like II"/>
    <property type="match status" value="2"/>
</dbReference>
<dbReference type="PRINTS" id="PR00039">
    <property type="entry name" value="HTHLYSR"/>
</dbReference>
<evidence type="ECO:0000256" key="2">
    <source>
        <dbReference type="ARBA" id="ARBA00023015"/>
    </source>
</evidence>
<dbReference type="Pfam" id="PF00126">
    <property type="entry name" value="HTH_1"/>
    <property type="match status" value="1"/>
</dbReference>
<protein>
    <submittedName>
        <fullName evidence="6">Transcriptional regulator</fullName>
    </submittedName>
</protein>
<dbReference type="SUPFAM" id="SSF53850">
    <property type="entry name" value="Periplasmic binding protein-like II"/>
    <property type="match status" value="1"/>
</dbReference>
<evidence type="ECO:0000256" key="1">
    <source>
        <dbReference type="ARBA" id="ARBA00009437"/>
    </source>
</evidence>
<dbReference type="InterPro" id="IPR036388">
    <property type="entry name" value="WH-like_DNA-bd_sf"/>
</dbReference>
<dbReference type="InterPro" id="IPR005119">
    <property type="entry name" value="LysR_subst-bd"/>
</dbReference>
<keyword evidence="2" id="KW-0805">Transcription regulation</keyword>
<dbReference type="PANTHER" id="PTHR30346:SF17">
    <property type="entry name" value="LYSR FAMILY TRANSCRIPTIONAL REGULATOR"/>
    <property type="match status" value="1"/>
</dbReference>
<reference evidence="6 7" key="1">
    <citation type="submission" date="2016-08" db="EMBL/GenBank/DDBJ databases">
        <title>Draft genome of Fabibacter sp. strain SK-8.</title>
        <authorList>
            <person name="Wong S.-K."/>
            <person name="Hamasaki K."/>
            <person name="Yoshizawa S."/>
        </authorList>
    </citation>
    <scope>NUCLEOTIDE SEQUENCE [LARGE SCALE GENOMIC DNA]</scope>
    <source>
        <strain evidence="6 7">SK-8</strain>
    </source>
</reference>
<dbReference type="AlphaFoldDB" id="A0A1E5SLC5"/>
<evidence type="ECO:0000313" key="7">
    <source>
        <dbReference type="Proteomes" id="UP000095552"/>
    </source>
</evidence>
<dbReference type="PROSITE" id="PS50931">
    <property type="entry name" value="HTH_LYSR"/>
    <property type="match status" value="1"/>
</dbReference>
<dbReference type="EMBL" id="MDGQ01000005">
    <property type="protein sequence ID" value="OEJ99932.1"/>
    <property type="molecule type" value="Genomic_DNA"/>
</dbReference>
<evidence type="ECO:0000256" key="3">
    <source>
        <dbReference type="ARBA" id="ARBA00023125"/>
    </source>
</evidence>
<keyword evidence="7" id="KW-1185">Reference proteome</keyword>
<comment type="similarity">
    <text evidence="1">Belongs to the LysR transcriptional regulatory family.</text>
</comment>
<comment type="caution">
    <text evidence="6">The sequence shown here is derived from an EMBL/GenBank/DDBJ whole genome shotgun (WGS) entry which is preliminary data.</text>
</comment>
<dbReference type="InterPro" id="IPR000847">
    <property type="entry name" value="LysR_HTH_N"/>
</dbReference>
<dbReference type="Gene3D" id="1.10.10.10">
    <property type="entry name" value="Winged helix-like DNA-binding domain superfamily/Winged helix DNA-binding domain"/>
    <property type="match status" value="1"/>
</dbReference>
<dbReference type="Proteomes" id="UP000095552">
    <property type="component" value="Unassembled WGS sequence"/>
</dbReference>
<keyword evidence="4" id="KW-0804">Transcription</keyword>
<dbReference type="RefSeq" id="WP_069835395.1">
    <property type="nucleotide sequence ID" value="NZ_MDGQ01000005.1"/>
</dbReference>
<dbReference type="GO" id="GO:0003700">
    <property type="term" value="F:DNA-binding transcription factor activity"/>
    <property type="evidence" value="ECO:0007669"/>
    <property type="project" value="InterPro"/>
</dbReference>
<dbReference type="PANTHER" id="PTHR30346">
    <property type="entry name" value="TRANSCRIPTIONAL DUAL REGULATOR HCAR-RELATED"/>
    <property type="match status" value="1"/>
</dbReference>
<dbReference type="Pfam" id="PF03466">
    <property type="entry name" value="LysR_substrate"/>
    <property type="match status" value="1"/>
</dbReference>
<organism evidence="6 7">
    <name type="scientific">Roseivirga misakiensis</name>
    <dbReference type="NCBI Taxonomy" id="1563681"/>
    <lineage>
        <taxon>Bacteria</taxon>
        <taxon>Pseudomonadati</taxon>
        <taxon>Bacteroidota</taxon>
        <taxon>Cytophagia</taxon>
        <taxon>Cytophagales</taxon>
        <taxon>Roseivirgaceae</taxon>
        <taxon>Roseivirga</taxon>
    </lineage>
</organism>
<dbReference type="STRING" id="1563681.BFP71_10320"/>
<name>A0A1E5SLC5_9BACT</name>
<evidence type="ECO:0000259" key="5">
    <source>
        <dbReference type="PROSITE" id="PS50931"/>
    </source>
</evidence>
<dbReference type="FunFam" id="1.10.10.10:FF:000001">
    <property type="entry name" value="LysR family transcriptional regulator"/>
    <property type="match status" value="1"/>
</dbReference>
<dbReference type="OrthoDB" id="9803735at2"/>
<evidence type="ECO:0000256" key="4">
    <source>
        <dbReference type="ARBA" id="ARBA00023163"/>
    </source>
</evidence>
<accession>A0A1E5SLC5</accession>
<gene>
    <name evidence="6" type="ORF">BFP71_10320</name>
</gene>
<keyword evidence="3" id="KW-0238">DNA-binding</keyword>